<comment type="caution">
    <text evidence="2">The sequence shown here is derived from an EMBL/GenBank/DDBJ whole genome shotgun (WGS) entry which is preliminary data.</text>
</comment>
<accession>A0A7W3T7R4</accession>
<dbReference type="Proteomes" id="UP000530234">
    <property type="component" value="Unassembled WGS sequence"/>
</dbReference>
<keyword evidence="1" id="KW-0472">Membrane</keyword>
<name>A0A7W3T7R4_9ACTN</name>
<dbReference type="AlphaFoldDB" id="A0A7W3T7R4"/>
<evidence type="ECO:0000256" key="1">
    <source>
        <dbReference type="SAM" id="Phobius"/>
    </source>
</evidence>
<dbReference type="RefSeq" id="WP_182666989.1">
    <property type="nucleotide sequence ID" value="NZ_VKHS01000944.1"/>
</dbReference>
<dbReference type="EMBL" id="VKHS01000944">
    <property type="protein sequence ID" value="MBB0232459.1"/>
    <property type="molecule type" value="Genomic_DNA"/>
</dbReference>
<protein>
    <submittedName>
        <fullName evidence="2">Uncharacterized protein</fullName>
    </submittedName>
</protein>
<organism evidence="2 3">
    <name type="scientific">Streptomyces calidiresistens</name>
    <dbReference type="NCBI Taxonomy" id="1485586"/>
    <lineage>
        <taxon>Bacteria</taxon>
        <taxon>Bacillati</taxon>
        <taxon>Actinomycetota</taxon>
        <taxon>Actinomycetes</taxon>
        <taxon>Kitasatosporales</taxon>
        <taxon>Streptomycetaceae</taxon>
        <taxon>Streptomyces</taxon>
    </lineage>
</organism>
<proteinExistence type="predicted"/>
<evidence type="ECO:0000313" key="2">
    <source>
        <dbReference type="EMBL" id="MBB0232459.1"/>
    </source>
</evidence>
<keyword evidence="1" id="KW-1133">Transmembrane helix</keyword>
<keyword evidence="3" id="KW-1185">Reference proteome</keyword>
<feature type="transmembrane region" description="Helical" evidence="1">
    <location>
        <begin position="30"/>
        <end position="49"/>
    </location>
</feature>
<keyword evidence="1" id="KW-0812">Transmembrane</keyword>
<sequence>MDAFPFLPLAAAMVSVLLTMGFIGPPRTAAGRVLTVLALFAGYLAWYWLGLPALLHLTATHGIWGSLAPLTGS</sequence>
<evidence type="ECO:0000313" key="3">
    <source>
        <dbReference type="Proteomes" id="UP000530234"/>
    </source>
</evidence>
<gene>
    <name evidence="2" type="ORF">FOE67_23945</name>
</gene>
<reference evidence="3" key="1">
    <citation type="submission" date="2019-10" db="EMBL/GenBank/DDBJ databases">
        <title>Streptomyces sp. nov., a novel actinobacterium isolated from alkaline environment.</title>
        <authorList>
            <person name="Golinska P."/>
        </authorList>
    </citation>
    <scope>NUCLEOTIDE SEQUENCE [LARGE SCALE GENOMIC DNA]</scope>
    <source>
        <strain evidence="3">DSM 42108</strain>
    </source>
</reference>
<feature type="transmembrane region" description="Helical" evidence="1">
    <location>
        <begin position="6"/>
        <end position="23"/>
    </location>
</feature>